<dbReference type="InterPro" id="IPR007361">
    <property type="entry name" value="DUF427"/>
</dbReference>
<keyword evidence="3" id="KW-1185">Reference proteome</keyword>
<name>A0A512NGN0_9HYPH</name>
<dbReference type="OrthoDB" id="9815163at2"/>
<accession>A0A512NGN0</accession>
<feature type="domain" description="DUF427" evidence="1">
    <location>
        <begin position="3"/>
        <end position="89"/>
    </location>
</feature>
<dbReference type="InterPro" id="IPR038694">
    <property type="entry name" value="DUF427_sf"/>
</dbReference>
<sequence>MTKATWRGKTIAESDSTVEVGGYIYFPRDTVRMDLLKSTPKTPRDLECPHGVQFYDVVDGDTKSLRAAWSYEAPQAKMQPVDHWIGFWEDVDVR</sequence>
<protein>
    <recommendedName>
        <fullName evidence="1">DUF427 domain-containing protein</fullName>
    </recommendedName>
</protein>
<reference evidence="2 3" key="1">
    <citation type="submission" date="2019-07" db="EMBL/GenBank/DDBJ databases">
        <title>Whole genome shotgun sequence of Reyranella soli NBRC 108950.</title>
        <authorList>
            <person name="Hosoyama A."/>
            <person name="Uohara A."/>
            <person name="Ohji S."/>
            <person name="Ichikawa N."/>
        </authorList>
    </citation>
    <scope>NUCLEOTIDE SEQUENCE [LARGE SCALE GENOMIC DNA]</scope>
    <source>
        <strain evidence="2 3">NBRC 108950</strain>
    </source>
</reference>
<organism evidence="2 3">
    <name type="scientific">Reyranella soli</name>
    <dbReference type="NCBI Taxonomy" id="1230389"/>
    <lineage>
        <taxon>Bacteria</taxon>
        <taxon>Pseudomonadati</taxon>
        <taxon>Pseudomonadota</taxon>
        <taxon>Alphaproteobacteria</taxon>
        <taxon>Hyphomicrobiales</taxon>
        <taxon>Reyranellaceae</taxon>
        <taxon>Reyranella</taxon>
    </lineage>
</organism>
<proteinExistence type="predicted"/>
<dbReference type="Pfam" id="PF04248">
    <property type="entry name" value="NTP_transf_9"/>
    <property type="match status" value="1"/>
</dbReference>
<comment type="caution">
    <text evidence="2">The sequence shown here is derived from an EMBL/GenBank/DDBJ whole genome shotgun (WGS) entry which is preliminary data.</text>
</comment>
<dbReference type="Proteomes" id="UP000321058">
    <property type="component" value="Unassembled WGS sequence"/>
</dbReference>
<dbReference type="AlphaFoldDB" id="A0A512NGN0"/>
<dbReference type="RefSeq" id="WP_147153010.1">
    <property type="nucleotide sequence ID" value="NZ_BKAJ01000094.1"/>
</dbReference>
<evidence type="ECO:0000313" key="2">
    <source>
        <dbReference type="EMBL" id="GEP58098.1"/>
    </source>
</evidence>
<evidence type="ECO:0000313" key="3">
    <source>
        <dbReference type="Proteomes" id="UP000321058"/>
    </source>
</evidence>
<dbReference type="EMBL" id="BKAJ01000094">
    <property type="protein sequence ID" value="GEP58098.1"/>
    <property type="molecule type" value="Genomic_DNA"/>
</dbReference>
<evidence type="ECO:0000259" key="1">
    <source>
        <dbReference type="Pfam" id="PF04248"/>
    </source>
</evidence>
<gene>
    <name evidence="2" type="ORF">RSO01_52640</name>
</gene>
<dbReference type="Gene3D" id="2.170.150.40">
    <property type="entry name" value="Domain of unknown function (DUF427)"/>
    <property type="match status" value="1"/>
</dbReference>